<name>A0ABU7YYV3_9GAMM</name>
<keyword evidence="2" id="KW-1185">Reference proteome</keyword>
<accession>A0ABU7YYV3</accession>
<dbReference type="EMBL" id="JAXGFP010000004">
    <property type="protein sequence ID" value="MEG3184140.1"/>
    <property type="molecule type" value="Genomic_DNA"/>
</dbReference>
<dbReference type="Pfam" id="PF14224">
    <property type="entry name" value="DUF4331"/>
    <property type="match status" value="1"/>
</dbReference>
<dbReference type="RefSeq" id="WP_332616644.1">
    <property type="nucleotide sequence ID" value="NZ_JAXGFP010000004.1"/>
</dbReference>
<sequence>MNRRKSPWVTPVHDHASVFAFAHIQDETQMIKRTAIAIALAGGAAITGVAVGSSHREAPLITETPKVDNTDVYMFRSYEEGREGYVTLIANFQPFQDPYGGPNYFTMDPDAMYSIHVDSDGNSVEDLAFHFRFANNYRNIWIPVNGVQVPVPLRNIGPFGAAAQASNNNLREVYSLVTVRNRTEISPATNLSFGGGNVFIKPSDYIGEKSIPGYAAYADRHIYDVGLAGCAGDARVFVGQRREGFSVNVGEVFDLINTNPLGARDGEENVLADKNVTTIALEVPISCMTEGSDPVIGAWSTASLETSNGRFTQVSRLSAPLVNEVVIGLPDKDSFNNSFPWNDAYFARYVTHPTLPELIQALYPTVTAPNQFPRTDLVAAFLTGLPGLNQPANIRPAEMMRLNTAIAPAAAAAQDSLGALAGDAAGFPNGRRPGDDVVDIELRVAMGALLPADVAPSGQLPYTDGAIVAATDFRDTFPYLNTPLAGSPNTAGAPGGVAN</sequence>
<protein>
    <submittedName>
        <fullName evidence="1">DUF4331 domain-containing protein</fullName>
    </submittedName>
</protein>
<dbReference type="Proteomes" id="UP001355056">
    <property type="component" value="Unassembled WGS sequence"/>
</dbReference>
<comment type="caution">
    <text evidence="1">The sequence shown here is derived from an EMBL/GenBank/DDBJ whole genome shotgun (WGS) entry which is preliminary data.</text>
</comment>
<reference evidence="1 2" key="1">
    <citation type="journal article" date="2016" name="Int. J. Syst. Evol. Microbiol.">
        <title>Lysobacter erysipheiresistens sp. nov., an antagonist of powdery mildew, isolated from tobacco-cultivated soil.</title>
        <authorList>
            <person name="Xie B."/>
            <person name="Li T."/>
            <person name="Lin X."/>
            <person name="Wang C.J."/>
            <person name="Chen Y.J."/>
            <person name="Liu W.J."/>
            <person name="Zhao Z.W."/>
        </authorList>
    </citation>
    <scope>NUCLEOTIDE SEQUENCE [LARGE SCALE GENOMIC DNA]</scope>
    <source>
        <strain evidence="1 2">RS-LYSO-3</strain>
    </source>
</reference>
<evidence type="ECO:0000313" key="1">
    <source>
        <dbReference type="EMBL" id="MEG3184140.1"/>
    </source>
</evidence>
<organism evidence="1 2">
    <name type="scientific">Novilysobacter erysipheiresistens</name>
    <dbReference type="NCBI Taxonomy" id="1749332"/>
    <lineage>
        <taxon>Bacteria</taxon>
        <taxon>Pseudomonadati</taxon>
        <taxon>Pseudomonadota</taxon>
        <taxon>Gammaproteobacteria</taxon>
        <taxon>Lysobacterales</taxon>
        <taxon>Lysobacteraceae</taxon>
        <taxon>Novilysobacter</taxon>
    </lineage>
</organism>
<dbReference type="InterPro" id="IPR025566">
    <property type="entry name" value="DUF4331"/>
</dbReference>
<gene>
    <name evidence="1" type="ORF">SNE34_08970</name>
</gene>
<evidence type="ECO:0000313" key="2">
    <source>
        <dbReference type="Proteomes" id="UP001355056"/>
    </source>
</evidence>
<proteinExistence type="predicted"/>